<dbReference type="EMBL" id="UINC01193863">
    <property type="protein sequence ID" value="SVE09678.1"/>
    <property type="molecule type" value="Genomic_DNA"/>
</dbReference>
<protein>
    <submittedName>
        <fullName evidence="1">Uncharacterized protein</fullName>
    </submittedName>
</protein>
<accession>A0A383ARD2</accession>
<name>A0A383ARD2_9ZZZZ</name>
<proteinExistence type="predicted"/>
<sequence length="46" mass="5328">MKCLTPEKKKVFFIQWATAVLEFPCPAILEPNWGKGLPDWQKGKPR</sequence>
<dbReference type="AlphaFoldDB" id="A0A383ARD2"/>
<evidence type="ECO:0000313" key="1">
    <source>
        <dbReference type="EMBL" id="SVE09678.1"/>
    </source>
</evidence>
<organism evidence="1">
    <name type="scientific">marine metagenome</name>
    <dbReference type="NCBI Taxonomy" id="408172"/>
    <lineage>
        <taxon>unclassified sequences</taxon>
        <taxon>metagenomes</taxon>
        <taxon>ecological metagenomes</taxon>
    </lineage>
</organism>
<reference evidence="1" key="1">
    <citation type="submission" date="2018-05" db="EMBL/GenBank/DDBJ databases">
        <authorList>
            <person name="Lanie J.A."/>
            <person name="Ng W.-L."/>
            <person name="Kazmierczak K.M."/>
            <person name="Andrzejewski T.M."/>
            <person name="Davidsen T.M."/>
            <person name="Wayne K.J."/>
            <person name="Tettelin H."/>
            <person name="Glass J.I."/>
            <person name="Rusch D."/>
            <person name="Podicherti R."/>
            <person name="Tsui H.-C.T."/>
            <person name="Winkler M.E."/>
        </authorList>
    </citation>
    <scope>NUCLEOTIDE SEQUENCE</scope>
</reference>
<gene>
    <name evidence="1" type="ORF">METZ01_LOCUS462532</name>
</gene>